<protein>
    <submittedName>
        <fullName evidence="2">Uncharacterized protein</fullName>
    </submittedName>
</protein>
<reference evidence="2 3" key="1">
    <citation type="journal article" date="2010" name="Proc. Natl. Acad. Sci. U.S.A.">
        <title>Insights into evolution of multicellular fungi from the assembled chromosomes of the mushroom Coprinopsis cinerea (Coprinus cinereus).</title>
        <authorList>
            <person name="Stajich J.E."/>
            <person name="Wilke S.K."/>
            <person name="Ahren D."/>
            <person name="Au C.H."/>
            <person name="Birren B.W."/>
            <person name="Borodovsky M."/>
            <person name="Burns C."/>
            <person name="Canback B."/>
            <person name="Casselton L.A."/>
            <person name="Cheng C.K."/>
            <person name="Deng J."/>
            <person name="Dietrich F.S."/>
            <person name="Fargo D.C."/>
            <person name="Farman M.L."/>
            <person name="Gathman A.C."/>
            <person name="Goldberg J."/>
            <person name="Guigo R."/>
            <person name="Hoegger P.J."/>
            <person name="Hooker J.B."/>
            <person name="Huggins A."/>
            <person name="James T.Y."/>
            <person name="Kamada T."/>
            <person name="Kilaru S."/>
            <person name="Kodira C."/>
            <person name="Kues U."/>
            <person name="Kupfer D."/>
            <person name="Kwan H.S."/>
            <person name="Lomsadze A."/>
            <person name="Li W."/>
            <person name="Lilly W.W."/>
            <person name="Ma L.J."/>
            <person name="Mackey A.J."/>
            <person name="Manning G."/>
            <person name="Martin F."/>
            <person name="Muraguchi H."/>
            <person name="Natvig D.O."/>
            <person name="Palmerini H."/>
            <person name="Ramesh M.A."/>
            <person name="Rehmeyer C.J."/>
            <person name="Roe B.A."/>
            <person name="Shenoy N."/>
            <person name="Stanke M."/>
            <person name="Ter-Hovhannisyan V."/>
            <person name="Tunlid A."/>
            <person name="Velagapudi R."/>
            <person name="Vision T.J."/>
            <person name="Zeng Q."/>
            <person name="Zolan M.E."/>
            <person name="Pukkila P.J."/>
        </authorList>
    </citation>
    <scope>NUCLEOTIDE SEQUENCE [LARGE SCALE GENOMIC DNA]</scope>
    <source>
        <strain evidence="3">Okayama-7 / 130 / ATCC MYA-4618 / FGSC 9003</strain>
    </source>
</reference>
<feature type="compositionally biased region" description="Basic and acidic residues" evidence="1">
    <location>
        <begin position="116"/>
        <end position="129"/>
    </location>
</feature>
<dbReference type="KEGG" id="cci:CC1G_11408"/>
<dbReference type="InParanoid" id="A8N477"/>
<feature type="compositionally biased region" description="Low complexity" evidence="1">
    <location>
        <begin position="1"/>
        <end position="19"/>
    </location>
</feature>
<feature type="region of interest" description="Disordered" evidence="1">
    <location>
        <begin position="115"/>
        <end position="151"/>
    </location>
</feature>
<feature type="region of interest" description="Disordered" evidence="1">
    <location>
        <begin position="191"/>
        <end position="219"/>
    </location>
</feature>
<feature type="compositionally biased region" description="Low complexity" evidence="1">
    <location>
        <begin position="191"/>
        <end position="202"/>
    </location>
</feature>
<dbReference type="GeneID" id="6006105"/>
<feature type="compositionally biased region" description="Low complexity" evidence="1">
    <location>
        <begin position="55"/>
        <end position="66"/>
    </location>
</feature>
<evidence type="ECO:0000313" key="3">
    <source>
        <dbReference type="Proteomes" id="UP000001861"/>
    </source>
</evidence>
<sequence>MVNSTQPSSSSRQRTGSQSEVQENEVDADPPSLDSVRSVGDVGSTQDAQRGRAVSLSSQRSSPNPSHGDGESATRLSRSVEGSPPSIPSLPPPAPRPVPPVIQVVETIVYPNSDSEEIKGEVERREKVPDATPISGLEGIPSSGSGSNDDCRVQATADRQTVQVDGVLCFVPDEKAFDHFFELDTDGGINSTSANPSSSTISLQDHPEGSGSAPGNESYSYVSEEHQKFCELFQLQPSITQHISIVNSMNTTTTSIQGSFNNNSRIVHVGKVELEEYDFTSEDCIVEDDIVEDDEMPGRYQVDELLNSPVPTISPSDDRYAWIIIASTFLFMYSISFGI</sequence>
<dbReference type="Proteomes" id="UP000001861">
    <property type="component" value="Unassembled WGS sequence"/>
</dbReference>
<name>A8N477_COPC7</name>
<proteinExistence type="predicted"/>
<dbReference type="AlphaFoldDB" id="A8N477"/>
<accession>A8N477</accession>
<evidence type="ECO:0000256" key="1">
    <source>
        <dbReference type="SAM" id="MobiDB-lite"/>
    </source>
</evidence>
<comment type="caution">
    <text evidence="2">The sequence shown here is derived from an EMBL/GenBank/DDBJ whole genome shotgun (WGS) entry which is preliminary data.</text>
</comment>
<keyword evidence="3" id="KW-1185">Reference proteome</keyword>
<evidence type="ECO:0000313" key="2">
    <source>
        <dbReference type="EMBL" id="EAU92123.2"/>
    </source>
</evidence>
<dbReference type="VEuPathDB" id="FungiDB:CC1G_11408"/>
<dbReference type="HOGENOM" id="CLU_818939_0_0_1"/>
<feature type="compositionally biased region" description="Pro residues" evidence="1">
    <location>
        <begin position="85"/>
        <end position="99"/>
    </location>
</feature>
<gene>
    <name evidence="2" type="ORF">CC1G_11408</name>
</gene>
<feature type="region of interest" description="Disordered" evidence="1">
    <location>
        <begin position="1"/>
        <end position="99"/>
    </location>
</feature>
<dbReference type="EMBL" id="AACS02000001">
    <property type="protein sequence ID" value="EAU92123.2"/>
    <property type="molecule type" value="Genomic_DNA"/>
</dbReference>
<dbReference type="RefSeq" id="XP_001829672.2">
    <property type="nucleotide sequence ID" value="XM_001829620.2"/>
</dbReference>
<organism evidence="2 3">
    <name type="scientific">Coprinopsis cinerea (strain Okayama-7 / 130 / ATCC MYA-4618 / FGSC 9003)</name>
    <name type="common">Inky cap fungus</name>
    <name type="synonym">Hormographiella aspergillata</name>
    <dbReference type="NCBI Taxonomy" id="240176"/>
    <lineage>
        <taxon>Eukaryota</taxon>
        <taxon>Fungi</taxon>
        <taxon>Dikarya</taxon>
        <taxon>Basidiomycota</taxon>
        <taxon>Agaricomycotina</taxon>
        <taxon>Agaricomycetes</taxon>
        <taxon>Agaricomycetidae</taxon>
        <taxon>Agaricales</taxon>
        <taxon>Agaricineae</taxon>
        <taxon>Psathyrellaceae</taxon>
        <taxon>Coprinopsis</taxon>
    </lineage>
</organism>